<dbReference type="InterPro" id="IPR007111">
    <property type="entry name" value="NACHT_NTPase"/>
</dbReference>
<sequence>MPPTQPKTGWEIALQSHLASATADHRQTLSTATTPEDIVAILKRAQEKSKASKVNKLLDAVTRATAPQRFPDVSRATGTVAALSDREMRSRRPWQPCYSCTSKMSSTSQLNCEIPASFSDKTFTYDRWDMSRPKDEPLQLLWLRGTLGSGKTFLALYVSQTLLTTNHNVFRYYFSAKQEMGIRRSHISFVRTILYQAIVNTSLDTSSTLEALHYLREISGKSEAHSPMKLWSEIFRLVQDNAQSPIYLIFDALDEANQDERNDILQSFEKLISLAPFVRIMITSRPEEDILAWFEQSSRSDSLAKAVSQIRIAHQATIRDIKTYIQSRTQRSPKLRHPSVVEDVKSVVLNRAEGMFLPNPQSARELCRDLLAWVTMSYVPLHVDTLLVALKSQARARTAFKHPPTAVDDNDELELLDPLNEIRSICFPLLEVTEGGVVQFVHCSVAAYILTTGKSTRDIQHSSLLLTLPQASLEIAMACVYSLQTGGNWQTADDATATLDPSSVFPEYSTKYWPEHMSDSSQDALLLLPSLLQTLDAEHPRFLTWIRRRSEIDYRFRKFLGVDEGRLPGPLEIAAYFGVTSWAVSLLNWRRDIAFSLIPPSLIAASRGPLNILRLLYQQIGAGESWDAHKNHLLHAAARTGHPSVVQFLMVEAGCDIDDVDSFGQSALCKPALADTRLWSARFSGTARTRFSFHAVRRVQRNTRRRPETFAV</sequence>
<feature type="domain" description="NACHT" evidence="2">
    <location>
        <begin position="139"/>
        <end position="286"/>
    </location>
</feature>
<accession>A0AAN6Y8Q6</accession>
<reference evidence="3" key="2">
    <citation type="submission" date="2023-05" db="EMBL/GenBank/DDBJ databases">
        <authorList>
            <consortium name="Lawrence Berkeley National Laboratory"/>
            <person name="Steindorff A."/>
            <person name="Hensen N."/>
            <person name="Bonometti L."/>
            <person name="Westerberg I."/>
            <person name="Brannstrom I.O."/>
            <person name="Guillou S."/>
            <person name="Cros-Aarteil S."/>
            <person name="Calhoun S."/>
            <person name="Haridas S."/>
            <person name="Kuo A."/>
            <person name="Mondo S."/>
            <person name="Pangilinan J."/>
            <person name="Riley R."/>
            <person name="Labutti K."/>
            <person name="Andreopoulos B."/>
            <person name="Lipzen A."/>
            <person name="Chen C."/>
            <person name="Yanf M."/>
            <person name="Daum C."/>
            <person name="Ng V."/>
            <person name="Clum A."/>
            <person name="Ohm R."/>
            <person name="Martin F."/>
            <person name="Silar P."/>
            <person name="Natvig D."/>
            <person name="Lalanne C."/>
            <person name="Gautier V."/>
            <person name="Ament-Velasquez S.L."/>
            <person name="Kruys A."/>
            <person name="Hutchinson M.I."/>
            <person name="Powell A.J."/>
            <person name="Barry K."/>
            <person name="Miller A.N."/>
            <person name="Grigoriev I.V."/>
            <person name="Debuchy R."/>
            <person name="Gladieux P."/>
            <person name="Thoren M.H."/>
            <person name="Johannesson H."/>
        </authorList>
    </citation>
    <scope>NUCLEOTIDE SEQUENCE</scope>
    <source>
        <strain evidence="3">PSN293</strain>
    </source>
</reference>
<dbReference type="Proteomes" id="UP001301769">
    <property type="component" value="Unassembled WGS sequence"/>
</dbReference>
<dbReference type="InterPro" id="IPR036770">
    <property type="entry name" value="Ankyrin_rpt-contain_sf"/>
</dbReference>
<keyword evidence="1" id="KW-0677">Repeat</keyword>
<dbReference type="Pfam" id="PF24883">
    <property type="entry name" value="NPHP3_N"/>
    <property type="match status" value="1"/>
</dbReference>
<dbReference type="EMBL" id="MU858097">
    <property type="protein sequence ID" value="KAK4214241.1"/>
    <property type="molecule type" value="Genomic_DNA"/>
</dbReference>
<evidence type="ECO:0000256" key="1">
    <source>
        <dbReference type="ARBA" id="ARBA00022737"/>
    </source>
</evidence>
<dbReference type="Gene3D" id="1.25.40.20">
    <property type="entry name" value="Ankyrin repeat-containing domain"/>
    <property type="match status" value="1"/>
</dbReference>
<dbReference type="SUPFAM" id="SSF48403">
    <property type="entry name" value="Ankyrin repeat"/>
    <property type="match status" value="1"/>
</dbReference>
<dbReference type="PANTHER" id="PTHR10039">
    <property type="entry name" value="AMELOGENIN"/>
    <property type="match status" value="1"/>
</dbReference>
<dbReference type="InterPro" id="IPR002110">
    <property type="entry name" value="Ankyrin_rpt"/>
</dbReference>
<dbReference type="SUPFAM" id="SSF52540">
    <property type="entry name" value="P-loop containing nucleoside triphosphate hydrolases"/>
    <property type="match status" value="1"/>
</dbReference>
<evidence type="ECO:0000313" key="3">
    <source>
        <dbReference type="EMBL" id="KAK4214241.1"/>
    </source>
</evidence>
<reference evidence="3" key="1">
    <citation type="journal article" date="2023" name="Mol. Phylogenet. Evol.">
        <title>Genome-scale phylogeny and comparative genomics of the fungal order Sordariales.</title>
        <authorList>
            <person name="Hensen N."/>
            <person name="Bonometti L."/>
            <person name="Westerberg I."/>
            <person name="Brannstrom I.O."/>
            <person name="Guillou S."/>
            <person name="Cros-Aarteil S."/>
            <person name="Calhoun S."/>
            <person name="Haridas S."/>
            <person name="Kuo A."/>
            <person name="Mondo S."/>
            <person name="Pangilinan J."/>
            <person name="Riley R."/>
            <person name="LaButti K."/>
            <person name="Andreopoulos B."/>
            <person name="Lipzen A."/>
            <person name="Chen C."/>
            <person name="Yan M."/>
            <person name="Daum C."/>
            <person name="Ng V."/>
            <person name="Clum A."/>
            <person name="Steindorff A."/>
            <person name="Ohm R.A."/>
            <person name="Martin F."/>
            <person name="Silar P."/>
            <person name="Natvig D.O."/>
            <person name="Lalanne C."/>
            <person name="Gautier V."/>
            <person name="Ament-Velasquez S.L."/>
            <person name="Kruys A."/>
            <person name="Hutchinson M.I."/>
            <person name="Powell A.J."/>
            <person name="Barry K."/>
            <person name="Miller A.N."/>
            <person name="Grigoriev I.V."/>
            <person name="Debuchy R."/>
            <person name="Gladieux P."/>
            <person name="Hiltunen Thoren M."/>
            <person name="Johannesson H."/>
        </authorList>
    </citation>
    <scope>NUCLEOTIDE SEQUENCE</scope>
    <source>
        <strain evidence="3">PSN293</strain>
    </source>
</reference>
<dbReference type="PANTHER" id="PTHR10039:SF14">
    <property type="entry name" value="NACHT DOMAIN-CONTAINING PROTEIN"/>
    <property type="match status" value="1"/>
</dbReference>
<dbReference type="InterPro" id="IPR056884">
    <property type="entry name" value="NPHP3-like_N"/>
</dbReference>
<name>A0AAN6Y8Q6_9PEZI</name>
<dbReference type="PROSITE" id="PS50837">
    <property type="entry name" value="NACHT"/>
    <property type="match status" value="1"/>
</dbReference>
<dbReference type="AlphaFoldDB" id="A0AAN6Y8Q6"/>
<keyword evidence="4" id="KW-1185">Reference proteome</keyword>
<evidence type="ECO:0000313" key="4">
    <source>
        <dbReference type="Proteomes" id="UP001301769"/>
    </source>
</evidence>
<dbReference type="Gene3D" id="3.40.50.300">
    <property type="entry name" value="P-loop containing nucleotide triphosphate hydrolases"/>
    <property type="match status" value="1"/>
</dbReference>
<gene>
    <name evidence="3" type="ORF">QBC37DRAFT_399869</name>
</gene>
<organism evidence="3 4">
    <name type="scientific">Rhypophila decipiens</name>
    <dbReference type="NCBI Taxonomy" id="261697"/>
    <lineage>
        <taxon>Eukaryota</taxon>
        <taxon>Fungi</taxon>
        <taxon>Dikarya</taxon>
        <taxon>Ascomycota</taxon>
        <taxon>Pezizomycotina</taxon>
        <taxon>Sordariomycetes</taxon>
        <taxon>Sordariomycetidae</taxon>
        <taxon>Sordariales</taxon>
        <taxon>Naviculisporaceae</taxon>
        <taxon>Rhypophila</taxon>
    </lineage>
</organism>
<evidence type="ECO:0000259" key="2">
    <source>
        <dbReference type="PROSITE" id="PS50837"/>
    </source>
</evidence>
<comment type="caution">
    <text evidence="3">The sequence shown here is derived from an EMBL/GenBank/DDBJ whole genome shotgun (WGS) entry which is preliminary data.</text>
</comment>
<protein>
    <recommendedName>
        <fullName evidence="2">NACHT domain-containing protein</fullName>
    </recommendedName>
</protein>
<dbReference type="Pfam" id="PF00023">
    <property type="entry name" value="Ank"/>
    <property type="match status" value="1"/>
</dbReference>
<proteinExistence type="predicted"/>
<dbReference type="InterPro" id="IPR027417">
    <property type="entry name" value="P-loop_NTPase"/>
</dbReference>